<feature type="domain" description="Thiamine-binding protein" evidence="2">
    <location>
        <begin position="6"/>
        <end position="95"/>
    </location>
</feature>
<dbReference type="Proteomes" id="UP000030403">
    <property type="component" value="Unassembled WGS sequence"/>
</dbReference>
<evidence type="ECO:0000313" key="4">
    <source>
        <dbReference type="Proteomes" id="UP000030403"/>
    </source>
</evidence>
<dbReference type="OrthoDB" id="5886358at2"/>
<dbReference type="EMBL" id="AVPF01000032">
    <property type="protein sequence ID" value="KGX86271.1"/>
    <property type="molecule type" value="Genomic_DNA"/>
</dbReference>
<dbReference type="Gene3D" id="3.30.70.930">
    <property type="match status" value="1"/>
</dbReference>
<dbReference type="eggNOG" id="COG0011">
    <property type="taxonomic scope" value="Bacteria"/>
</dbReference>
<dbReference type="STRING" id="1385511.GCA_000425225_03460"/>
<dbReference type="RefSeq" id="WP_027447054.1">
    <property type="nucleotide sequence ID" value="NZ_AULJ01000046.1"/>
</dbReference>
<dbReference type="SUPFAM" id="SSF89957">
    <property type="entry name" value="MTH1187/YkoF-like"/>
    <property type="match status" value="1"/>
</dbReference>
<protein>
    <recommendedName>
        <fullName evidence="2">Thiamine-binding protein domain-containing protein</fullName>
    </recommendedName>
</protein>
<accession>A0A0A5FZK9</accession>
<keyword evidence="4" id="KW-1185">Reference proteome</keyword>
<name>A0A0A5FZK9_9BACI</name>
<organism evidence="3 4">
    <name type="scientific">Pontibacillus marinus BH030004 = DSM 16465</name>
    <dbReference type="NCBI Taxonomy" id="1385511"/>
    <lineage>
        <taxon>Bacteria</taxon>
        <taxon>Bacillati</taxon>
        <taxon>Bacillota</taxon>
        <taxon>Bacilli</taxon>
        <taxon>Bacillales</taxon>
        <taxon>Bacillaceae</taxon>
        <taxon>Pontibacillus</taxon>
    </lineage>
</organism>
<evidence type="ECO:0000313" key="3">
    <source>
        <dbReference type="EMBL" id="KGX86271.1"/>
    </source>
</evidence>
<evidence type="ECO:0000259" key="2">
    <source>
        <dbReference type="Pfam" id="PF01910"/>
    </source>
</evidence>
<dbReference type="InterPro" id="IPR029756">
    <property type="entry name" value="MTH1187/YkoF-like"/>
</dbReference>
<dbReference type="InterPro" id="IPR002767">
    <property type="entry name" value="Thiamine_BP"/>
</dbReference>
<dbReference type="PANTHER" id="PTHR33777:SF1">
    <property type="entry name" value="UPF0045 PROTEIN ECM15"/>
    <property type="match status" value="1"/>
</dbReference>
<dbReference type="InterPro" id="IPR051614">
    <property type="entry name" value="UPF0045_domain"/>
</dbReference>
<sequence length="97" mass="10730">MANALVSIQILPKTPNGDNVIPYVDEAISVIEEAGIKYEVHPLETTMEGELPELFSVIEKMNEKMVQMGCSNVISQVKVLYKPSGASMDQLTEKYRG</sequence>
<evidence type="ECO:0000256" key="1">
    <source>
        <dbReference type="ARBA" id="ARBA00010272"/>
    </source>
</evidence>
<dbReference type="GO" id="GO:0005829">
    <property type="term" value="C:cytosol"/>
    <property type="evidence" value="ECO:0007669"/>
    <property type="project" value="TreeGrafter"/>
</dbReference>
<comment type="similarity">
    <text evidence="1">Belongs to the UPF0045 family.</text>
</comment>
<dbReference type="PANTHER" id="PTHR33777">
    <property type="entry name" value="UPF0045 PROTEIN ECM15"/>
    <property type="match status" value="1"/>
</dbReference>
<proteinExistence type="inferred from homology"/>
<comment type="caution">
    <text evidence="3">The sequence shown here is derived from an EMBL/GenBank/DDBJ whole genome shotgun (WGS) entry which is preliminary data.</text>
</comment>
<reference evidence="3 4" key="1">
    <citation type="submission" date="2013-08" db="EMBL/GenBank/DDBJ databases">
        <authorList>
            <person name="Huang J."/>
            <person name="Wang G."/>
        </authorList>
    </citation>
    <scope>NUCLEOTIDE SEQUENCE [LARGE SCALE GENOMIC DNA]</scope>
    <source>
        <strain evidence="3 4">BH030004</strain>
    </source>
</reference>
<gene>
    <name evidence="3" type="ORF">N783_12380</name>
</gene>
<dbReference type="AlphaFoldDB" id="A0A0A5FZK9"/>
<dbReference type="Pfam" id="PF01910">
    <property type="entry name" value="Thiamine_BP"/>
    <property type="match status" value="1"/>
</dbReference>